<comment type="caution">
    <text evidence="4">The sequence shown here is derived from an EMBL/GenBank/DDBJ whole genome shotgun (WGS) entry which is preliminary data.</text>
</comment>
<proteinExistence type="predicted"/>
<feature type="region of interest" description="Disordered" evidence="2">
    <location>
        <begin position="164"/>
        <end position="186"/>
    </location>
</feature>
<protein>
    <recommendedName>
        <fullName evidence="3">CCHC-type domain-containing protein</fullName>
    </recommendedName>
</protein>
<dbReference type="EMBL" id="JABANO010005976">
    <property type="protein sequence ID" value="KAF4752572.1"/>
    <property type="molecule type" value="Genomic_DNA"/>
</dbReference>
<evidence type="ECO:0000256" key="1">
    <source>
        <dbReference type="PROSITE-ProRule" id="PRU00047"/>
    </source>
</evidence>
<reference evidence="4 5" key="1">
    <citation type="submission" date="2020-04" db="EMBL/GenBank/DDBJ databases">
        <title>Perkinsus olseni comparative genomics.</title>
        <authorList>
            <person name="Bogema D.R."/>
        </authorList>
    </citation>
    <scope>NUCLEOTIDE SEQUENCE [LARGE SCALE GENOMIC DNA]</scope>
    <source>
        <strain evidence="4 5">ATCC PRA-207</strain>
    </source>
</reference>
<dbReference type="Proteomes" id="UP000553632">
    <property type="component" value="Unassembled WGS sequence"/>
</dbReference>
<accession>A0A7J6U661</accession>
<gene>
    <name evidence="4" type="ORF">FOZ63_016619</name>
</gene>
<dbReference type="GO" id="GO:0003676">
    <property type="term" value="F:nucleic acid binding"/>
    <property type="evidence" value="ECO:0007669"/>
    <property type="project" value="InterPro"/>
</dbReference>
<feature type="domain" description="CCHC-type" evidence="3">
    <location>
        <begin position="193"/>
        <end position="207"/>
    </location>
</feature>
<dbReference type="InterPro" id="IPR036875">
    <property type="entry name" value="Znf_CCHC_sf"/>
</dbReference>
<dbReference type="InterPro" id="IPR001878">
    <property type="entry name" value="Znf_CCHC"/>
</dbReference>
<dbReference type="AlphaFoldDB" id="A0A7J6U661"/>
<organism evidence="4 5">
    <name type="scientific">Perkinsus olseni</name>
    <name type="common">Perkinsus atlanticus</name>
    <dbReference type="NCBI Taxonomy" id="32597"/>
    <lineage>
        <taxon>Eukaryota</taxon>
        <taxon>Sar</taxon>
        <taxon>Alveolata</taxon>
        <taxon>Perkinsozoa</taxon>
        <taxon>Perkinsea</taxon>
        <taxon>Perkinsida</taxon>
        <taxon>Perkinsidae</taxon>
        <taxon>Perkinsus</taxon>
    </lineage>
</organism>
<sequence length="207" mass="23041">PGTSCTTTAIMSALKFEQVLKRFHGNSSEESWEQWAKKFSLVASLQNWSDADQVKYLPLFLEGQAWDVYSQLTPRSTSTKEALFSAMASAFDPSPSEAWKAFQGRKYQQGESVDGYLADLRRLLILSGLPETVSAQVRLSAAPEGSLDLTTCLLRARVLLHSPQGAMRTSRTADDKRQSRDGKGSTHRRRIICFNCGQPGHVRRDCP</sequence>
<feature type="compositionally biased region" description="Basic and acidic residues" evidence="2">
    <location>
        <begin position="171"/>
        <end position="184"/>
    </location>
</feature>
<dbReference type="GO" id="GO:0008270">
    <property type="term" value="F:zinc ion binding"/>
    <property type="evidence" value="ECO:0007669"/>
    <property type="project" value="UniProtKB-KW"/>
</dbReference>
<feature type="non-terminal residue" evidence="4">
    <location>
        <position position="1"/>
    </location>
</feature>
<keyword evidence="1" id="KW-0862">Zinc</keyword>
<evidence type="ECO:0000313" key="5">
    <source>
        <dbReference type="Proteomes" id="UP000553632"/>
    </source>
</evidence>
<dbReference type="SUPFAM" id="SSF57756">
    <property type="entry name" value="Retrovirus zinc finger-like domains"/>
    <property type="match status" value="1"/>
</dbReference>
<keyword evidence="1" id="KW-0479">Metal-binding</keyword>
<evidence type="ECO:0000256" key="2">
    <source>
        <dbReference type="SAM" id="MobiDB-lite"/>
    </source>
</evidence>
<dbReference type="Pfam" id="PF00098">
    <property type="entry name" value="zf-CCHC"/>
    <property type="match status" value="1"/>
</dbReference>
<keyword evidence="1" id="KW-0863">Zinc-finger</keyword>
<dbReference type="Gene3D" id="4.10.60.10">
    <property type="entry name" value="Zinc finger, CCHC-type"/>
    <property type="match status" value="1"/>
</dbReference>
<evidence type="ECO:0000259" key="3">
    <source>
        <dbReference type="PROSITE" id="PS50158"/>
    </source>
</evidence>
<name>A0A7J6U661_PEROL</name>
<feature type="non-terminal residue" evidence="4">
    <location>
        <position position="207"/>
    </location>
</feature>
<dbReference type="PROSITE" id="PS50158">
    <property type="entry name" value="ZF_CCHC"/>
    <property type="match status" value="1"/>
</dbReference>
<keyword evidence="5" id="KW-1185">Reference proteome</keyword>
<evidence type="ECO:0000313" key="4">
    <source>
        <dbReference type="EMBL" id="KAF4752572.1"/>
    </source>
</evidence>